<dbReference type="PANTHER" id="PTHR19862">
    <property type="entry name" value="WD REPEAT-CONTAINING PROTEIN 48"/>
    <property type="match status" value="1"/>
</dbReference>
<comment type="caution">
    <text evidence="4">The sequence shown here is derived from an EMBL/GenBank/DDBJ whole genome shotgun (WGS) entry which is preliminary data.</text>
</comment>
<evidence type="ECO:0000313" key="4">
    <source>
        <dbReference type="EMBL" id="KAG2431787.1"/>
    </source>
</evidence>
<evidence type="ECO:0000313" key="5">
    <source>
        <dbReference type="Proteomes" id="UP000650467"/>
    </source>
</evidence>
<dbReference type="GO" id="GO:0043130">
    <property type="term" value="F:ubiquitin binding"/>
    <property type="evidence" value="ECO:0007669"/>
    <property type="project" value="TreeGrafter"/>
</dbReference>
<feature type="transmembrane region" description="Helical" evidence="2">
    <location>
        <begin position="3801"/>
        <end position="3823"/>
    </location>
</feature>
<feature type="chain" id="PRO_5032997495" evidence="3">
    <location>
        <begin position="26"/>
        <end position="3878"/>
    </location>
</feature>
<feature type="transmembrane region" description="Helical" evidence="2">
    <location>
        <begin position="3661"/>
        <end position="3684"/>
    </location>
</feature>
<feature type="compositionally biased region" description="Polar residues" evidence="1">
    <location>
        <begin position="2674"/>
        <end position="2685"/>
    </location>
</feature>
<dbReference type="GO" id="GO:0000724">
    <property type="term" value="P:double-strand break repair via homologous recombination"/>
    <property type="evidence" value="ECO:0007669"/>
    <property type="project" value="TreeGrafter"/>
</dbReference>
<feature type="region of interest" description="Disordered" evidence="1">
    <location>
        <begin position="1922"/>
        <end position="1958"/>
    </location>
</feature>
<dbReference type="SMART" id="SM00710">
    <property type="entry name" value="PbH1"/>
    <property type="match status" value="23"/>
</dbReference>
<dbReference type="InterPro" id="IPR051246">
    <property type="entry name" value="WDR48"/>
</dbReference>
<dbReference type="PANTHER" id="PTHR19862:SF14">
    <property type="entry name" value="WD REPEAT-CONTAINING PROTEIN 48"/>
    <property type="match status" value="1"/>
</dbReference>
<organism evidence="4 5">
    <name type="scientific">Chlamydomonas incerta</name>
    <dbReference type="NCBI Taxonomy" id="51695"/>
    <lineage>
        <taxon>Eukaryota</taxon>
        <taxon>Viridiplantae</taxon>
        <taxon>Chlorophyta</taxon>
        <taxon>core chlorophytes</taxon>
        <taxon>Chlorophyceae</taxon>
        <taxon>CS clade</taxon>
        <taxon>Chlamydomonadales</taxon>
        <taxon>Chlamydomonadaceae</taxon>
        <taxon>Chlamydomonas</taxon>
    </lineage>
</organism>
<dbReference type="InterPro" id="IPR011050">
    <property type="entry name" value="Pectin_lyase_fold/virulence"/>
</dbReference>
<feature type="transmembrane region" description="Helical" evidence="2">
    <location>
        <begin position="3223"/>
        <end position="3242"/>
    </location>
</feature>
<evidence type="ECO:0000256" key="2">
    <source>
        <dbReference type="SAM" id="Phobius"/>
    </source>
</evidence>
<proteinExistence type="predicted"/>
<accession>A0A835VWC1</accession>
<keyword evidence="5" id="KW-1185">Reference proteome</keyword>
<feature type="transmembrane region" description="Helical" evidence="2">
    <location>
        <begin position="3183"/>
        <end position="3202"/>
    </location>
</feature>
<evidence type="ECO:0000256" key="1">
    <source>
        <dbReference type="SAM" id="MobiDB-lite"/>
    </source>
</evidence>
<feature type="signal peptide" evidence="3">
    <location>
        <begin position="1"/>
        <end position="25"/>
    </location>
</feature>
<feature type="transmembrane region" description="Helical" evidence="2">
    <location>
        <begin position="3282"/>
        <end position="3306"/>
    </location>
</feature>
<dbReference type="EMBL" id="JAEHOC010000023">
    <property type="protein sequence ID" value="KAG2431787.1"/>
    <property type="molecule type" value="Genomic_DNA"/>
</dbReference>
<feature type="compositionally biased region" description="Polar residues" evidence="1">
    <location>
        <begin position="1932"/>
        <end position="1943"/>
    </location>
</feature>
<gene>
    <name evidence="4" type="ORF">HXX76_009283</name>
</gene>
<keyword evidence="2" id="KW-0472">Membrane</keyword>
<evidence type="ECO:0000256" key="3">
    <source>
        <dbReference type="SAM" id="SignalP"/>
    </source>
</evidence>
<protein>
    <submittedName>
        <fullName evidence="4">Uncharacterized protein</fullName>
    </submittedName>
</protein>
<dbReference type="OrthoDB" id="547398at2759"/>
<name>A0A835VWC1_CHLIN</name>
<sequence>MLKEAPMVIPGALLLLLASVGLAAAAATAGALLTLPPPDLECKLALIGDCTPDTCLGAAALCERSSGADDWGLTFSGLRHLRLVNSTISGVPLTSIGPLLRCLDCAAVSVANLTVQSVYGSANAADPAAAPPRTGLWGVLHASGVQRAHLTGLQCVGVIGATGWSCLRLELAASSSGSSDNGWAGAEVWLEDSVLADSSVVWRGSDPTYGAVGLTAQAGSTAVRLNLHNTRIDNHTSRGPDCQAAGIAVVAPLTLDRLVLNASSISDNRAVSCRAGAVFVQGSGTQSSVQSIVLDSGSSCSRNLAERGEGGACLRVTDSPVLSLRLSGGSQVDNNRATAAGDGGALRFTHLDELAVVGGSSISGNTASGGAGGAIHSQGLGDARNLSSVSVLDGSRINNNRASQGGGALWTSSRVGAVAVGGGGSSMDDNYAGGEDGGAFRLGHLGALEVTDGSSVSGNTAAAGRGGAVFAQGVWEWRVERLLVANGSRMDGNWAAQAGGAFWTNIPISDLMVASNSSVSNNTANSGDGGAVRCRHFDAVELTRSSNITLNRALNGGRGGALFADGMGDQRNTTLISVTDHSHLDSNQAALAGGAVFAGTSRVLGLAVAGGSSIDANAAAGTDGGGGLKLQHLGALEVTDGSSVSGNTAAAGRGGAVSAEGVWEWRVERVLVSGGSRMDSNSAGQEGGALHFNIPVTEFQVSLNSSVSNNTGSEGGAMRCRHVGSVAVSGASSVSLNRAAGKNGGVIYSWDNMGGSEDTGAIAISGSSRVDSNSAAEGGGAIALQTAVQQVSVSNGSSLSGNVARSGNGGAIRVRHVGALVVEGGSSVSNNSAVDGAGRGGALFADGMGDQRNVTLFAVRDRSHMDGNQARQAGGAIAAWVQLEGLEISGSSSMDGNAAAGPDGGGALRVRHLGRMDVTDSSSVSGNTAAAGRGGAVSAEGVWEWRVERLLVANGSRMDGNWAAQAGGAFWTNIPLTEFQVLNQSSVSNNTGSEGGAVRCRHVVGVALAGGSSGSFNNATSGSGGLLLAGDYINGMEERALVISGGSRVDGNTAAQQGGAIATQSVFLRVAVSNGSSLSGNVATSGDGGAIRVRHADVVVVEGDSIVTNSSARTGAGGAFFIESPDASQRNITLIAVSGRSRMDSNRAFAGGGALFTRGRVEALIVSDSSSVDANFAENENGGALRMQHLSQLDVTNGSSVSANTAAGLSWGGEGGAVHAEGVWEWRVERLLVANGSRMDGNWAAQAGGAFFTRIPINIVQVTAGSSVSANTANSSDGGALRCRHAGSIVITGNSSVSSNRAFKGRGGALMLEGIDGVKVARVEVSGGSRLDSNIARNGGALGTEARISLVMLSDGGSMSSNNATSEQGGGIKARRLDQLLVTGGSHADNNSALYAEGGAFHFWDTDAAGNDTVVTVSDRSTISGNFAGRGGAALWVGSTVAGFSVTHGSCVCDNAAGGTDDPNKPGEKLRADSGGAVAFGRRVGSIAVTHGSCMCRNRIITGNRGGAFSLQQGVDSISICHASQVSNNTAAGDSGAFYTRADTPAYALGAFTVCNGSAVDFNQAMGAYGGAFMAEGRLGNFSITNSSISSNKASLRGGAMHFNFLPDAFLLRDSRSVNNTVVFEQGAFLYMRVSAADWTSDPYLEKAVPGGPFSLEIINSNVSANSGYKAGALAIYLDGGIMTLDDAAERVRLRLAKHLYVNITNSTLNDNSALQGSGGALTIQNVIYQDTNQQRVASVNLGVSILIDRTELSNNQAGTFRRKLDSIPDIAGVNGIGGAVFVWAQIVTWRSGPPYNDSALSWPVDICNSSRSSSGYRNPMPLDDLGEAWPAATEPCRLLVRDSVLQNNTAVSGWGGGIMLAACAARVVNSAFVNNTAGIPGGGLALLEYDVPRSGYDPLGPCLDGVPMFGNGVFPRQLMNGSSSSLNSSSRTTTIANGTSHGSGRHLLQQQARTTQTTSPQLAAPRWLVLDNVTLEGNMALEGAGVYLEVNRTAALLKRCRFISNFASTVGGGVRGIVSSTLPEAVVITESTFEGNTAQISGGGISMELTATGSAAVTAALSANHLERNTARVGGGLHLTLSSSTAVRLADNTASGNSAIALGGGLYLEHSASNPNVTQQQQQLVNATAAAALYTTPAVAVITGGSWAGNKAASSGGGAFILARPEMDVSSSGSAWTQNAALSGAGLYVDVTQGGRVRLANVSLSDNAAAYQGGGVYLLGSSYGDGCGGQLVLENVTLARNRGGLRGGGASVATLTSVPTVSGSVNATAASLVVLGGGESSSAVRAGVASTTAANASTTAAACDSPGPLLVLSHSTVTDNRALSGGGVWQAPAVIMTVADSTFSGNEATLSGGAIASLECGLLSVTSSSFLGNAAGLSGGALYVDTCRVVWLSQSDVLQNRALAGGGVHLMGLRSGAVTAAAVSSRSAGLDAVAPVAVLSRVVLSGNSAYYGDTADAATAALSQLDSSSSAGGDASDVAAAAAADSALLREVQPYVAHGGGVLINGRVSVAMSKSRLTAQNSAKAGSIVASSQVCDPSSATAVLSGAGPGVSSSLEQLKGLLGDQWLQATLALQRATASYCSLLTISNSRLAGTYNGTAAAIAAGDSLPSTAEPAPADTAAAAAVAATTEPASVTEPVTPPLWLRDSRASALRARCSSVAEASAASASAGRRLTQSTNPTTQGGASSAADSAAESNTIVDLAAASTSSGTVASRRSSNIADLETCMQEGPQAEAGATRSIIAVPAASMRILSIAGATALVRLSNGTVRARGATGNNSPAAQFGAEEVVVALLVSPGEPFDIKVQLMDETGQPVTIDVPAYSISLAIQPNASVKYDARPALSLHGVASWSEIDMVGWPGTYSLRVDALVVSSGGSSSAASASLSQVQALELPLELLRCELGAEVEGPDLESDPAYFTTCRRCRQSQVGLWKDDRTSISSGSGSGVSVSSRAANSSTISASRASVWTHETLSNVNNLCAPCPDAAICPGAAIAVPKPGYWHSSMHSPAFHACPNSAACGDNPEVNATAWAAAPAAVSSLSAVATSALASEMLVDFSFIASDARSAALALCQQWWAANFPPHRIEAVLARNGSLVPSAPPPCSASDLDAALASGTIAQLLPAATAVYTVSRGEGYQAPQPAAPPSYMQMQCAEGYTGQLCATCAPGYSLNTEYQCNECVSKAQTVALGLITFFATVILILYTIFSNFQQSTAEAIEAHEVSATDLIKVFITHVQYFIIITRLAIDYPPVIHNTQSVLSSLTGAENLVAYSPTCMFEDISSAGQAAVSVIFGFATPILAGVLAVTLWAIRYLLYNQRIMARAGAIRGSARDFKIGSMARGADPGDCLGCPAAEQAPVVAAVGHGDGSSVVAQGRAAAGSFPSGNWYNGAASGGGYGGGAESDSSPHVAVMVDTALGGITAAAHAQPDQPGHLADATEAGQQSVRSAGGGQNGAAAAAAAPRAVCEAAEESPPDSDAAAADSNNRFVASALYPQLPSPPRSLPLPSISTIPQGPAARDIPTAAFSNIGKGLRVPHPTCDGAAAALAAAIAPPAPAAVNPRWSLTGQLTDVMSRLRSLRNRTNRSLSYADQALSLSQQMGVGLIVAAFILYPSLCQVTLSLFACYVIDAGNTGDELGSEYLTATWVRGFWTRNMNQQCYSGEHMRVYVPIGIVAIGVFCLAPPAAFFAVTFTNRKRLDDLDVTAKYGFLYAEYRPEWCWWSAVMQLQTLSLVAVEVFGRAMSTLHQSLALLAVLILNSGITMACSPVQHRLVMVCEFISFCVLSLTVTLSLYFLDTPPALSDSAANAVGIIIVVVNVLALFGFITIVFRFSGMKLMENAKASAGMAKVKGWASSATSALGRCASCHRRQQGTLVGGQGPVDKL</sequence>
<feature type="region of interest" description="Disordered" evidence="1">
    <location>
        <begin position="3420"/>
        <end position="3451"/>
    </location>
</feature>
<feature type="region of interest" description="Disordered" evidence="1">
    <location>
        <begin position="2668"/>
        <end position="2693"/>
    </location>
</feature>
<feature type="transmembrane region" description="Helical" evidence="2">
    <location>
        <begin position="3766"/>
        <end position="3789"/>
    </location>
</feature>
<dbReference type="Proteomes" id="UP000650467">
    <property type="component" value="Unassembled WGS sequence"/>
</dbReference>
<dbReference type="SUPFAM" id="SSF51126">
    <property type="entry name" value="Pectin lyase-like"/>
    <property type="match status" value="4"/>
</dbReference>
<dbReference type="InterPro" id="IPR006626">
    <property type="entry name" value="PbH1"/>
</dbReference>
<keyword evidence="2" id="KW-0812">Transmembrane</keyword>
<feature type="transmembrane region" description="Helical" evidence="2">
    <location>
        <begin position="3596"/>
        <end position="3622"/>
    </location>
</feature>
<reference evidence="4" key="1">
    <citation type="journal article" date="2020" name="bioRxiv">
        <title>Comparative genomics of Chlamydomonas.</title>
        <authorList>
            <person name="Craig R.J."/>
            <person name="Hasan A.R."/>
            <person name="Ness R.W."/>
            <person name="Keightley P.D."/>
        </authorList>
    </citation>
    <scope>NUCLEOTIDE SEQUENCE</scope>
    <source>
        <strain evidence="4">SAG 7.73</strain>
    </source>
</reference>
<keyword evidence="3" id="KW-0732">Signal</keyword>
<keyword evidence="2" id="KW-1133">Transmembrane helix</keyword>